<feature type="non-terminal residue" evidence="2">
    <location>
        <position position="1"/>
    </location>
</feature>
<protein>
    <recommendedName>
        <fullName evidence="1">Heterokaryon incompatibility domain-containing protein</fullName>
    </recommendedName>
</protein>
<dbReference type="InterPro" id="IPR010730">
    <property type="entry name" value="HET"/>
</dbReference>
<comment type="caution">
    <text evidence="2">The sequence shown here is derived from an EMBL/GenBank/DDBJ whole genome shotgun (WGS) entry which is preliminary data.</text>
</comment>
<dbReference type="AlphaFoldDB" id="A0AAE0K0M7"/>
<keyword evidence="3" id="KW-1185">Reference proteome</keyword>
<dbReference type="PANTHER" id="PTHR24148:SF73">
    <property type="entry name" value="HET DOMAIN PROTEIN (AFU_ORTHOLOGUE AFUA_8G01020)"/>
    <property type="match status" value="1"/>
</dbReference>
<dbReference type="Proteomes" id="UP001285441">
    <property type="component" value="Unassembled WGS sequence"/>
</dbReference>
<name>A0AAE0K0M7_9PEZI</name>
<dbReference type="EMBL" id="JAULSW010000011">
    <property type="protein sequence ID" value="KAK3367824.1"/>
    <property type="molecule type" value="Genomic_DNA"/>
</dbReference>
<accession>A0AAE0K0M7</accession>
<reference evidence="2" key="1">
    <citation type="journal article" date="2023" name="Mol. Phylogenet. Evol.">
        <title>Genome-scale phylogeny and comparative genomics of the fungal order Sordariales.</title>
        <authorList>
            <person name="Hensen N."/>
            <person name="Bonometti L."/>
            <person name="Westerberg I."/>
            <person name="Brannstrom I.O."/>
            <person name="Guillou S."/>
            <person name="Cros-Aarteil S."/>
            <person name="Calhoun S."/>
            <person name="Haridas S."/>
            <person name="Kuo A."/>
            <person name="Mondo S."/>
            <person name="Pangilinan J."/>
            <person name="Riley R."/>
            <person name="LaButti K."/>
            <person name="Andreopoulos B."/>
            <person name="Lipzen A."/>
            <person name="Chen C."/>
            <person name="Yan M."/>
            <person name="Daum C."/>
            <person name="Ng V."/>
            <person name="Clum A."/>
            <person name="Steindorff A."/>
            <person name="Ohm R.A."/>
            <person name="Martin F."/>
            <person name="Silar P."/>
            <person name="Natvig D.O."/>
            <person name="Lalanne C."/>
            <person name="Gautier V."/>
            <person name="Ament-Velasquez S.L."/>
            <person name="Kruys A."/>
            <person name="Hutchinson M.I."/>
            <person name="Powell A.J."/>
            <person name="Barry K."/>
            <person name="Miller A.N."/>
            <person name="Grigoriev I.V."/>
            <person name="Debuchy R."/>
            <person name="Gladieux P."/>
            <person name="Hiltunen Thoren M."/>
            <person name="Johannesson H."/>
        </authorList>
    </citation>
    <scope>NUCLEOTIDE SEQUENCE</scope>
    <source>
        <strain evidence="2">CBS 232.78</strain>
    </source>
</reference>
<dbReference type="PANTHER" id="PTHR24148">
    <property type="entry name" value="ANKYRIN REPEAT DOMAIN-CONTAINING PROTEIN 39 HOMOLOG-RELATED"/>
    <property type="match status" value="1"/>
</dbReference>
<evidence type="ECO:0000313" key="2">
    <source>
        <dbReference type="EMBL" id="KAK3367824.1"/>
    </source>
</evidence>
<evidence type="ECO:0000259" key="1">
    <source>
        <dbReference type="Pfam" id="PF06985"/>
    </source>
</evidence>
<gene>
    <name evidence="2" type="ORF">B0H63DRAFT_366865</name>
</gene>
<proteinExistence type="predicted"/>
<reference evidence="2" key="2">
    <citation type="submission" date="2023-06" db="EMBL/GenBank/DDBJ databases">
        <authorList>
            <consortium name="Lawrence Berkeley National Laboratory"/>
            <person name="Haridas S."/>
            <person name="Hensen N."/>
            <person name="Bonometti L."/>
            <person name="Westerberg I."/>
            <person name="Brannstrom I.O."/>
            <person name="Guillou S."/>
            <person name="Cros-Aarteil S."/>
            <person name="Calhoun S."/>
            <person name="Kuo A."/>
            <person name="Mondo S."/>
            <person name="Pangilinan J."/>
            <person name="Riley R."/>
            <person name="LaButti K."/>
            <person name="Andreopoulos B."/>
            <person name="Lipzen A."/>
            <person name="Chen C."/>
            <person name="Yanf M."/>
            <person name="Daum C."/>
            <person name="Ng V."/>
            <person name="Clum A."/>
            <person name="Steindorff A."/>
            <person name="Ohm R."/>
            <person name="Martin F."/>
            <person name="Silar P."/>
            <person name="Natvig D."/>
            <person name="Lalanne C."/>
            <person name="Gautier V."/>
            <person name="Ament-velasquez S.L."/>
            <person name="Kruys A."/>
            <person name="Hutchinson M.I."/>
            <person name="Powell A.J."/>
            <person name="Barry K."/>
            <person name="Miller A.N."/>
            <person name="Grigoriev I.V."/>
            <person name="Debuchy R."/>
            <person name="Gladieux P."/>
            <person name="Thoren M.H."/>
            <person name="Johannesson H."/>
        </authorList>
    </citation>
    <scope>NUCLEOTIDE SEQUENCE</scope>
    <source>
        <strain evidence="2">CBS 232.78</strain>
    </source>
</reference>
<dbReference type="Pfam" id="PF06985">
    <property type="entry name" value="HET"/>
    <property type="match status" value="1"/>
</dbReference>
<organism evidence="2 3">
    <name type="scientific">Podospora didyma</name>
    <dbReference type="NCBI Taxonomy" id="330526"/>
    <lineage>
        <taxon>Eukaryota</taxon>
        <taxon>Fungi</taxon>
        <taxon>Dikarya</taxon>
        <taxon>Ascomycota</taxon>
        <taxon>Pezizomycotina</taxon>
        <taxon>Sordariomycetes</taxon>
        <taxon>Sordariomycetidae</taxon>
        <taxon>Sordariales</taxon>
        <taxon>Podosporaceae</taxon>
        <taxon>Podospora</taxon>
    </lineage>
</organism>
<sequence>LINLSDTNTQSLLSSASDVLRSISSQAVAASILERLQMLNPTIASQFYAKAEAIAGLPLRMLTTPAPATAPEVDSFLVVSYCWHYPGWPLAEAATPIAEGWEVSRPMVDAVMSLRESKKEGVWLDKLCIDQSSDQDKMSHIGAMDVVYRSARRMVILLEDVQLTPAEEAAGLAYAKFYEDMGKGITGLEGAARSKFFNEYFPSREKAARDAGQGQVLEAGHAFTMKLLGARWYSRAWCAHEARITPHKKINNPLFLCFGADGRVLTFEFRVIHYVAMYLSEQEPQVDLTSENALRDALNDPNPKTLRQRWWRIQRLMPDGGDNISAMQHLISILSFGCFMKGDLMSIALNTSGIPLFFMGDAVKEVEDVIWIFSLLVIAAGDIVPLATMGPRLKVPDGHGNETISWMTRPMQGAIDDKMSTPRLDSISAVTKDYVELD</sequence>
<feature type="domain" description="Heterokaryon incompatibility" evidence="1">
    <location>
        <begin position="77"/>
        <end position="241"/>
    </location>
</feature>
<evidence type="ECO:0000313" key="3">
    <source>
        <dbReference type="Proteomes" id="UP001285441"/>
    </source>
</evidence>
<dbReference type="InterPro" id="IPR052895">
    <property type="entry name" value="HetReg/Transcr_Mod"/>
</dbReference>
<feature type="non-terminal residue" evidence="2">
    <location>
        <position position="438"/>
    </location>
</feature>